<reference evidence="11" key="1">
    <citation type="submission" date="2022-08" db="EMBL/GenBank/DDBJ databases">
        <title>Complete genome sequence of 14 non-tuberculosis mycobacteria type-strains.</title>
        <authorList>
            <person name="Igarashi Y."/>
            <person name="Osugi A."/>
            <person name="Mitarai S."/>
        </authorList>
    </citation>
    <scope>NUCLEOTIDE SEQUENCE</scope>
    <source>
        <strain evidence="11">DSM 45575</strain>
    </source>
</reference>
<evidence type="ECO:0000313" key="12">
    <source>
        <dbReference type="Proteomes" id="UP001055200"/>
    </source>
</evidence>
<feature type="region of interest" description="Disordered" evidence="9">
    <location>
        <begin position="1"/>
        <end position="82"/>
    </location>
</feature>
<evidence type="ECO:0000256" key="9">
    <source>
        <dbReference type="SAM" id="MobiDB-lite"/>
    </source>
</evidence>
<evidence type="ECO:0000256" key="3">
    <source>
        <dbReference type="ARBA" id="ARBA00022679"/>
    </source>
</evidence>
<dbReference type="Gene3D" id="3.60.110.10">
    <property type="entry name" value="Carbon-nitrogen hydrolase"/>
    <property type="match status" value="1"/>
</dbReference>
<dbReference type="InterPro" id="IPR003010">
    <property type="entry name" value="C-N_Hydrolase"/>
</dbReference>
<feature type="transmembrane region" description="Helical" evidence="8">
    <location>
        <begin position="268"/>
        <end position="295"/>
    </location>
</feature>
<dbReference type="PANTHER" id="PTHR38686:SF1">
    <property type="entry name" value="APOLIPOPROTEIN N-ACYLTRANSFERASE"/>
    <property type="match status" value="1"/>
</dbReference>
<dbReference type="Pfam" id="PF00795">
    <property type="entry name" value="CN_hydrolase"/>
    <property type="match status" value="1"/>
</dbReference>
<evidence type="ECO:0000259" key="10">
    <source>
        <dbReference type="PROSITE" id="PS50263"/>
    </source>
</evidence>
<evidence type="ECO:0000256" key="4">
    <source>
        <dbReference type="ARBA" id="ARBA00022692"/>
    </source>
</evidence>
<feature type="compositionally biased region" description="Basic residues" evidence="9">
    <location>
        <begin position="1"/>
        <end position="11"/>
    </location>
</feature>
<dbReference type="EMBL" id="CP092365">
    <property type="protein sequence ID" value="ULN54139.1"/>
    <property type="molecule type" value="Genomic_DNA"/>
</dbReference>
<feature type="domain" description="CN hydrolase" evidence="10">
    <location>
        <begin position="350"/>
        <end position="606"/>
    </location>
</feature>
<comment type="subcellular location">
    <subcellularLocation>
        <location evidence="1 8">Cell membrane</location>
        <topology evidence="1 8">Multi-pass membrane protein</topology>
    </subcellularLocation>
</comment>
<feature type="compositionally biased region" description="Low complexity" evidence="9">
    <location>
        <begin position="649"/>
        <end position="665"/>
    </location>
</feature>
<keyword evidence="3 8" id="KW-0808">Transferase</keyword>
<dbReference type="Proteomes" id="UP001055200">
    <property type="component" value="Chromosome"/>
</dbReference>
<keyword evidence="7 8" id="KW-0012">Acyltransferase</keyword>
<dbReference type="InterPro" id="IPR036526">
    <property type="entry name" value="C-N_Hydrolase_sf"/>
</dbReference>
<protein>
    <recommendedName>
        <fullName evidence="8">Apolipoprotein N-acyltransferase</fullName>
        <shortName evidence="8">ALP N-acyltransferase</shortName>
        <ecNumber evidence="8">2.3.1.269</ecNumber>
    </recommendedName>
</protein>
<feature type="transmembrane region" description="Helical" evidence="8">
    <location>
        <begin position="93"/>
        <end position="111"/>
    </location>
</feature>
<keyword evidence="4 8" id="KW-0812">Transmembrane</keyword>
<name>A0ABY3U2F2_9MYCO</name>
<evidence type="ECO:0000256" key="6">
    <source>
        <dbReference type="ARBA" id="ARBA00023136"/>
    </source>
</evidence>
<feature type="compositionally biased region" description="Low complexity" evidence="9">
    <location>
        <begin position="56"/>
        <end position="69"/>
    </location>
</feature>
<feature type="transmembrane region" description="Helical" evidence="8">
    <location>
        <begin position="316"/>
        <end position="334"/>
    </location>
</feature>
<dbReference type="CDD" id="cd07571">
    <property type="entry name" value="ALP_N-acyl_transferase"/>
    <property type="match status" value="1"/>
</dbReference>
<feature type="transmembrane region" description="Helical" evidence="8">
    <location>
        <begin position="230"/>
        <end position="248"/>
    </location>
</feature>
<comment type="function">
    <text evidence="8">Catalyzes the phospholipid dependent N-acylation of the N-terminal cysteine of apolipoprotein, the last step in lipoprotein maturation.</text>
</comment>
<dbReference type="RefSeq" id="WP_240172339.1">
    <property type="nucleotide sequence ID" value="NZ_CP092365.1"/>
</dbReference>
<evidence type="ECO:0000256" key="2">
    <source>
        <dbReference type="ARBA" id="ARBA00022475"/>
    </source>
</evidence>
<feature type="transmembrane region" description="Helical" evidence="8">
    <location>
        <begin position="619"/>
        <end position="637"/>
    </location>
</feature>
<proteinExistence type="inferred from homology"/>
<comment type="catalytic activity">
    <reaction evidence="8">
        <text>N-terminal S-1,2-diacyl-sn-glyceryl-L-cysteinyl-[lipoprotein] + a glycerophospholipid = N-acyl-S-1,2-diacyl-sn-glyceryl-L-cysteinyl-[lipoprotein] + a 2-acyl-sn-glycero-3-phospholipid + H(+)</text>
        <dbReference type="Rhea" id="RHEA:48228"/>
        <dbReference type="Rhea" id="RHEA-COMP:14681"/>
        <dbReference type="Rhea" id="RHEA-COMP:14684"/>
        <dbReference type="ChEBI" id="CHEBI:15378"/>
        <dbReference type="ChEBI" id="CHEBI:136912"/>
        <dbReference type="ChEBI" id="CHEBI:140656"/>
        <dbReference type="ChEBI" id="CHEBI:140657"/>
        <dbReference type="ChEBI" id="CHEBI:140660"/>
        <dbReference type="EC" id="2.3.1.269"/>
    </reaction>
</comment>
<accession>A0ABY3U2F2</accession>
<feature type="transmembrane region" description="Helical" evidence="8">
    <location>
        <begin position="148"/>
        <end position="166"/>
    </location>
</feature>
<comment type="similarity">
    <text evidence="8">Belongs to the CN hydrolase family. Apolipoprotein N-acyltransferase subfamily.</text>
</comment>
<dbReference type="HAMAP" id="MF_01148">
    <property type="entry name" value="Lnt"/>
    <property type="match status" value="1"/>
</dbReference>
<dbReference type="InterPro" id="IPR004563">
    <property type="entry name" value="Apolipo_AcylTrfase"/>
</dbReference>
<evidence type="ECO:0000256" key="5">
    <source>
        <dbReference type="ARBA" id="ARBA00022989"/>
    </source>
</evidence>
<dbReference type="Pfam" id="PF20154">
    <property type="entry name" value="LNT_N"/>
    <property type="match status" value="1"/>
</dbReference>
<evidence type="ECO:0000256" key="7">
    <source>
        <dbReference type="ARBA" id="ARBA00023315"/>
    </source>
</evidence>
<comment type="pathway">
    <text evidence="8">Protein modification; lipoprotein biosynthesis (N-acyl transfer).</text>
</comment>
<keyword evidence="6 8" id="KW-0472">Membrane</keyword>
<feature type="compositionally biased region" description="Basic and acidic residues" evidence="9">
    <location>
        <begin position="674"/>
        <end position="685"/>
    </location>
</feature>
<keyword evidence="12" id="KW-1185">Reference proteome</keyword>
<dbReference type="PROSITE" id="PS50263">
    <property type="entry name" value="CN_HYDROLASE"/>
    <property type="match status" value="1"/>
</dbReference>
<dbReference type="EC" id="2.3.1.269" evidence="8"/>
<feature type="transmembrane region" description="Helical" evidence="8">
    <location>
        <begin position="173"/>
        <end position="194"/>
    </location>
</feature>
<dbReference type="NCBIfam" id="TIGR00546">
    <property type="entry name" value="lnt"/>
    <property type="match status" value="1"/>
</dbReference>
<dbReference type="SUPFAM" id="SSF56317">
    <property type="entry name" value="Carbon-nitrogen hydrolase"/>
    <property type="match status" value="1"/>
</dbReference>
<feature type="transmembrane region" description="Helical" evidence="8">
    <location>
        <begin position="200"/>
        <end position="223"/>
    </location>
</feature>
<evidence type="ECO:0000256" key="1">
    <source>
        <dbReference type="ARBA" id="ARBA00004651"/>
    </source>
</evidence>
<feature type="compositionally biased region" description="Acidic residues" evidence="9">
    <location>
        <begin position="30"/>
        <end position="55"/>
    </location>
</feature>
<evidence type="ECO:0000313" key="11">
    <source>
        <dbReference type="EMBL" id="ULN54139.1"/>
    </source>
</evidence>
<feature type="region of interest" description="Disordered" evidence="9">
    <location>
        <begin position="648"/>
        <end position="685"/>
    </location>
</feature>
<evidence type="ECO:0000256" key="8">
    <source>
        <dbReference type="HAMAP-Rule" id="MF_01148"/>
    </source>
</evidence>
<organism evidence="11 12">
    <name type="scientific">Mycolicibacillus parakoreensis</name>
    <dbReference type="NCBI Taxonomy" id="1069221"/>
    <lineage>
        <taxon>Bacteria</taxon>
        <taxon>Bacillati</taxon>
        <taxon>Actinomycetota</taxon>
        <taxon>Actinomycetes</taxon>
        <taxon>Mycobacteriales</taxon>
        <taxon>Mycobacteriaceae</taxon>
        <taxon>Mycolicibacillus</taxon>
    </lineage>
</organism>
<dbReference type="InterPro" id="IPR045378">
    <property type="entry name" value="LNT_N"/>
</dbReference>
<keyword evidence="5 8" id="KW-1133">Transmembrane helix</keyword>
<keyword evidence="2 8" id="KW-1003">Cell membrane</keyword>
<dbReference type="PANTHER" id="PTHR38686">
    <property type="entry name" value="APOLIPOPROTEIN N-ACYLTRANSFERASE"/>
    <property type="match status" value="1"/>
</dbReference>
<sequence length="685" mass="72317">MAERPGRRRHHDITEIIPVVSEEHPHGPDDLDDLDDRDEPDGAGESPADAEDPDGAGDNADNEAGGSADTGADEEHHDPETGTAGRLAARARALAATALQVLAALLARLVGAAGRRLARLGVATVPRIPRLTTTAVAGLLLCAAFPPWNWWWAAVIAFALLSWVLIRPETTVLGGLGYGLLFGLVFYVPLLPWISGLVGAVPWLALALVCAMFPALFGLGAAVVRHLPGWPVWFAVLWATQEWLKSIFPFGGFPWGVVGFSQTDSPLLALTSLGGVPLLSTAVVLVGCSATVIALEIGRWWRQDRAQAAAGPPPAVVLPGVCICLVLLGTAAVWPQVRHAGSGAGNDPTMTVAAVQGNVPRLGLDFNEQRRQVLDNHVRETERLAEAVHAGRAPQPQFVVWPENASDIDPLINADAAQEITRAARMIGAPILVGTVLRAPGWTTENPVGTNSVLVWDPESGPVDRHDKQVVQPFGEYLPWRGFFRHLSGYVDRAGYFLPVDGDGVVQAAGVPVGVATCWEVIFDRVPRESVLAGAQVLVVPTNNATFDAAMSAQQLAFAKARAVEHDRYVVVAGTTGISAIIAPDGRELARTEFFEPAFLDGPIHLKTALTPATRWGPAVQWLLVGLGLAALVAAVLHNRGLLRRRGPTHATPAAAASAAPPDDVGAADDGEATPERSGADEGAT</sequence>
<gene>
    <name evidence="8 11" type="primary">lnt</name>
    <name evidence="11" type="ORF">MIU77_07715</name>
</gene>